<evidence type="ECO:0000313" key="2">
    <source>
        <dbReference type="EMBL" id="TQV87595.1"/>
    </source>
</evidence>
<dbReference type="Gene3D" id="3.90.1520.10">
    <property type="entry name" value="H-NOX domain"/>
    <property type="match status" value="1"/>
</dbReference>
<dbReference type="GO" id="GO:0020037">
    <property type="term" value="F:heme binding"/>
    <property type="evidence" value="ECO:0007669"/>
    <property type="project" value="InterPro"/>
</dbReference>
<dbReference type="InterPro" id="IPR038158">
    <property type="entry name" value="H-NOX_domain_sf"/>
</dbReference>
<dbReference type="InterPro" id="IPR024096">
    <property type="entry name" value="NO_sig/Golgi_transp_ligand-bd"/>
</dbReference>
<dbReference type="PANTHER" id="PTHR45655">
    <property type="entry name" value="GUANYLATE CYCLASE SOLUBLE SUBUNIT BETA-2"/>
    <property type="match status" value="1"/>
</dbReference>
<gene>
    <name evidence="2" type="ORF">FLL46_12045</name>
</gene>
<dbReference type="Proteomes" id="UP000315439">
    <property type="component" value="Unassembled WGS sequence"/>
</dbReference>
<dbReference type="Pfam" id="PF07700">
    <property type="entry name" value="HNOB"/>
    <property type="match status" value="1"/>
</dbReference>
<feature type="domain" description="Heme NO-binding" evidence="1">
    <location>
        <begin position="3"/>
        <end position="162"/>
    </location>
</feature>
<comment type="caution">
    <text evidence="2">The sequence shown here is derived from an EMBL/GenBank/DDBJ whole genome shotgun (WGS) entry which is preliminary data.</text>
</comment>
<dbReference type="EMBL" id="VIKS01000007">
    <property type="protein sequence ID" value="TQV87595.1"/>
    <property type="molecule type" value="Genomic_DNA"/>
</dbReference>
<accession>A0A545UDQ5</accession>
<name>A0A545UDQ5_9GAMM</name>
<dbReference type="AlphaFoldDB" id="A0A545UDQ5"/>
<dbReference type="SUPFAM" id="SSF111126">
    <property type="entry name" value="Ligand-binding domain in the NO signalling and Golgi transport"/>
    <property type="match status" value="1"/>
</dbReference>
<sequence>MQGIIYTLLSDMVIEQAGMAAWNDVLNQVQPKSGGAYTAGQQYDDEELLSIVHFLSDKLSVPVADLIRQFGEYIFPALMARNPCDLPDGITAKEFLKQVDSVIHVGVKHIHPNAYLPTFRYEDPADNRLVMLYQSKRKMCTLAEGLIYGAGKHYDTHVDIKHTKCLHKDDDHCRLELAFGD</sequence>
<evidence type="ECO:0000259" key="1">
    <source>
        <dbReference type="Pfam" id="PF07700"/>
    </source>
</evidence>
<proteinExistence type="predicted"/>
<keyword evidence="3" id="KW-1185">Reference proteome</keyword>
<protein>
    <submittedName>
        <fullName evidence="2">Guanylate cyclase</fullName>
    </submittedName>
</protein>
<evidence type="ECO:0000313" key="3">
    <source>
        <dbReference type="Proteomes" id="UP000315439"/>
    </source>
</evidence>
<dbReference type="InterPro" id="IPR011644">
    <property type="entry name" value="Heme_NO-bd"/>
</dbReference>
<dbReference type="OrthoDB" id="7266652at2"/>
<dbReference type="RefSeq" id="WP_142893773.1">
    <property type="nucleotide sequence ID" value="NZ_ML660164.1"/>
</dbReference>
<dbReference type="PANTHER" id="PTHR45655:SF13">
    <property type="entry name" value="SOLUBLE GUANYLATE CYCLASE GCY-32-RELATED"/>
    <property type="match status" value="1"/>
</dbReference>
<organism evidence="2 3">
    <name type="scientific">Aliikangiella coralliicola</name>
    <dbReference type="NCBI Taxonomy" id="2592383"/>
    <lineage>
        <taxon>Bacteria</taxon>
        <taxon>Pseudomonadati</taxon>
        <taxon>Pseudomonadota</taxon>
        <taxon>Gammaproteobacteria</taxon>
        <taxon>Oceanospirillales</taxon>
        <taxon>Pleioneaceae</taxon>
        <taxon>Aliikangiella</taxon>
    </lineage>
</organism>
<reference evidence="2 3" key="1">
    <citation type="submission" date="2019-07" db="EMBL/GenBank/DDBJ databases">
        <title>Draft genome for Aliikangiella sp. M105.</title>
        <authorList>
            <person name="Wang G."/>
        </authorList>
    </citation>
    <scope>NUCLEOTIDE SEQUENCE [LARGE SCALE GENOMIC DNA]</scope>
    <source>
        <strain evidence="2 3">M105</strain>
    </source>
</reference>